<evidence type="ECO:0000313" key="3">
    <source>
        <dbReference type="Proteomes" id="UP000076858"/>
    </source>
</evidence>
<proteinExistence type="predicted"/>
<feature type="non-terminal residue" evidence="2">
    <location>
        <position position="116"/>
    </location>
</feature>
<feature type="compositionally biased region" description="Basic and acidic residues" evidence="1">
    <location>
        <begin position="33"/>
        <end position="42"/>
    </location>
</feature>
<evidence type="ECO:0000313" key="2">
    <source>
        <dbReference type="EMBL" id="KZR98847.1"/>
    </source>
</evidence>
<name>A0A164GDZ8_9CRUS</name>
<dbReference type="AlphaFoldDB" id="A0A164GDZ8"/>
<accession>A0A164GDZ8</accession>
<gene>
    <name evidence="2" type="ORF">APZ42_005549</name>
</gene>
<feature type="compositionally biased region" description="Basic and acidic residues" evidence="1">
    <location>
        <begin position="49"/>
        <end position="60"/>
    </location>
</feature>
<feature type="region of interest" description="Disordered" evidence="1">
    <location>
        <begin position="1"/>
        <end position="116"/>
    </location>
</feature>
<dbReference type="EMBL" id="LRGB01015627">
    <property type="protein sequence ID" value="KZR98847.1"/>
    <property type="molecule type" value="Genomic_DNA"/>
</dbReference>
<organism evidence="2 3">
    <name type="scientific">Daphnia magna</name>
    <dbReference type="NCBI Taxonomy" id="35525"/>
    <lineage>
        <taxon>Eukaryota</taxon>
        <taxon>Metazoa</taxon>
        <taxon>Ecdysozoa</taxon>
        <taxon>Arthropoda</taxon>
        <taxon>Crustacea</taxon>
        <taxon>Branchiopoda</taxon>
        <taxon>Diplostraca</taxon>
        <taxon>Cladocera</taxon>
        <taxon>Anomopoda</taxon>
        <taxon>Daphniidae</taxon>
        <taxon>Daphnia</taxon>
    </lineage>
</organism>
<comment type="caution">
    <text evidence="2">The sequence shown here is derived from an EMBL/GenBank/DDBJ whole genome shotgun (WGS) entry which is preliminary data.</text>
</comment>
<keyword evidence="3" id="KW-1185">Reference proteome</keyword>
<evidence type="ECO:0000256" key="1">
    <source>
        <dbReference type="SAM" id="MobiDB-lite"/>
    </source>
</evidence>
<feature type="non-terminal residue" evidence="2">
    <location>
        <position position="1"/>
    </location>
</feature>
<protein>
    <submittedName>
        <fullName evidence="2">Uncharacterized protein</fullName>
    </submittedName>
</protein>
<dbReference type="Proteomes" id="UP000076858">
    <property type="component" value="Unassembled WGS sequence"/>
</dbReference>
<reference evidence="2 3" key="1">
    <citation type="submission" date="2016-03" db="EMBL/GenBank/DDBJ databases">
        <title>EvidentialGene: Evidence-directed Construction of Genes on Genomes.</title>
        <authorList>
            <person name="Gilbert D.G."/>
            <person name="Choi J.-H."/>
            <person name="Mockaitis K."/>
            <person name="Colbourne J."/>
            <person name="Pfrender M."/>
        </authorList>
    </citation>
    <scope>NUCLEOTIDE SEQUENCE [LARGE SCALE GENOMIC DNA]</scope>
    <source>
        <strain evidence="2 3">Xinb3</strain>
        <tissue evidence="2">Complete organism</tissue>
    </source>
</reference>
<sequence>LHAPRRAEVPRRHAGHDQGRAALDQSLGRPPQRRQDPAGLHRFDHRKGRQDLRVEAEGALRPRHRHAGPDRRRLHHAREGSHGRSDAADHRGGRVRSLHPEARRVGAGQQDRLHQE</sequence>
<feature type="compositionally biased region" description="Basic and acidic residues" evidence="1">
    <location>
        <begin position="1"/>
        <end position="19"/>
    </location>
</feature>
<feature type="compositionally biased region" description="Basic and acidic residues" evidence="1">
    <location>
        <begin position="67"/>
        <end position="104"/>
    </location>
</feature>